<reference evidence="2" key="1">
    <citation type="journal article" date="2021" name="Proc. Natl. Acad. Sci. U.S.A.">
        <title>A Catalog of Tens of Thousands of Viruses from Human Metagenomes Reveals Hidden Associations with Chronic Diseases.</title>
        <authorList>
            <person name="Tisza M.J."/>
            <person name="Buck C.B."/>
        </authorList>
    </citation>
    <scope>NUCLEOTIDE SEQUENCE</scope>
    <source>
        <strain evidence="2">CtwVB15</strain>
    </source>
</reference>
<name>A0A8S5UNI8_9CAUD</name>
<protein>
    <recommendedName>
        <fullName evidence="1">DUF6378 domain-containing protein</fullName>
    </recommendedName>
</protein>
<organism evidence="2">
    <name type="scientific">Myoviridae sp. ctwVB15</name>
    <dbReference type="NCBI Taxonomy" id="2825208"/>
    <lineage>
        <taxon>Viruses</taxon>
        <taxon>Duplodnaviria</taxon>
        <taxon>Heunggongvirae</taxon>
        <taxon>Uroviricota</taxon>
        <taxon>Caudoviricetes</taxon>
    </lineage>
</organism>
<dbReference type="InterPro" id="IPR045958">
    <property type="entry name" value="DUF6378"/>
</dbReference>
<dbReference type="Pfam" id="PF19905">
    <property type="entry name" value="DUF6378"/>
    <property type="match status" value="1"/>
</dbReference>
<proteinExistence type="predicted"/>
<dbReference type="EMBL" id="BK016112">
    <property type="protein sequence ID" value="DAF95950.1"/>
    <property type="molecule type" value="Genomic_DNA"/>
</dbReference>
<feature type="domain" description="DUF6378" evidence="1">
    <location>
        <begin position="5"/>
        <end position="84"/>
    </location>
</feature>
<evidence type="ECO:0000313" key="2">
    <source>
        <dbReference type="EMBL" id="DAF95950.1"/>
    </source>
</evidence>
<accession>A0A8S5UNI8</accession>
<evidence type="ECO:0000259" key="1">
    <source>
        <dbReference type="Pfam" id="PF19905"/>
    </source>
</evidence>
<sequence length="92" mass="10097">MTREELLQKAAETVCGSREQAHGNPNGTFERIAKAWSAYLDVELTAADVAVMMILFKTARLKGNPKHEDSWVDIAGYAACGAEITGIEERKD</sequence>